<reference evidence="8" key="1">
    <citation type="submission" date="2025-08" db="UniProtKB">
        <authorList>
            <consortium name="RefSeq"/>
        </authorList>
    </citation>
    <scope>IDENTIFICATION</scope>
    <source>
        <strain evidence="8">J_2021</strain>
        <tissue evidence="8">Erythrocytes</tissue>
    </source>
</reference>
<sequence length="323" mass="37077">MDTPVLAADRRAFNEAHIWLMWFAAYCMVQDRKRILMQELFSLSHHNECLNARNNCEHCNVLHFTHFYAFLLYLCNQLHAFMVMECESKTSLSQMIRNRGKLEMKSVIFYSAELVIGLQFLHSRGIVHRDLKLSNILISKDGHVKIADFGVIAEGVYYGKKIKNIAGTKSYMAPEIFLNRPYDSGVDWWAFGIILCGMATGQSPFNAGQDKNYLAYLVTRTRPVYPTGLSTKARALLDELLEKVPEMRLGTRGYIRSHPFFHSINWADLESLKVPPPLKPQGFSLEDLTAKYKGPLSFLQDIPCNVSSDDKMVQEFSFQNSRW</sequence>
<feature type="domain" description="Protein kinase" evidence="6">
    <location>
        <begin position="1"/>
        <end position="261"/>
    </location>
</feature>
<dbReference type="RefSeq" id="XP_041430758.1">
    <property type="nucleotide sequence ID" value="XM_041574824.1"/>
</dbReference>
<evidence type="ECO:0000256" key="1">
    <source>
        <dbReference type="ARBA" id="ARBA00022527"/>
    </source>
</evidence>
<evidence type="ECO:0000313" key="8">
    <source>
        <dbReference type="RefSeq" id="XP_041430758.1"/>
    </source>
</evidence>
<dbReference type="GO" id="GO:0005634">
    <property type="term" value="C:nucleus"/>
    <property type="evidence" value="ECO:0000318"/>
    <property type="project" value="GO_Central"/>
</dbReference>
<proteinExistence type="predicted"/>
<dbReference type="Proteomes" id="UP000186698">
    <property type="component" value="Chromosome 8S"/>
</dbReference>
<dbReference type="GO" id="GO:0005737">
    <property type="term" value="C:cytoplasm"/>
    <property type="evidence" value="ECO:0000318"/>
    <property type="project" value="GO_Central"/>
</dbReference>
<evidence type="ECO:0000256" key="4">
    <source>
        <dbReference type="ARBA" id="ARBA00022777"/>
    </source>
</evidence>
<dbReference type="GO" id="GO:0005524">
    <property type="term" value="F:ATP binding"/>
    <property type="evidence" value="ECO:0007669"/>
    <property type="project" value="UniProtKB-KW"/>
</dbReference>
<dbReference type="InterPro" id="IPR011009">
    <property type="entry name" value="Kinase-like_dom_sf"/>
</dbReference>
<keyword evidence="5" id="KW-0067">ATP-binding</keyword>
<keyword evidence="3" id="KW-0547">Nucleotide-binding</keyword>
<organism evidence="7 8">
    <name type="scientific">Xenopus laevis</name>
    <name type="common">African clawed frog</name>
    <dbReference type="NCBI Taxonomy" id="8355"/>
    <lineage>
        <taxon>Eukaryota</taxon>
        <taxon>Metazoa</taxon>
        <taxon>Chordata</taxon>
        <taxon>Craniata</taxon>
        <taxon>Vertebrata</taxon>
        <taxon>Euteleostomi</taxon>
        <taxon>Amphibia</taxon>
        <taxon>Batrachia</taxon>
        <taxon>Anura</taxon>
        <taxon>Pipoidea</taxon>
        <taxon>Pipidae</taxon>
        <taxon>Xenopodinae</taxon>
        <taxon>Xenopus</taxon>
        <taxon>Xenopus</taxon>
    </lineage>
</organism>
<dbReference type="AlphaFoldDB" id="A0A8J1LMF4"/>
<dbReference type="GeneID" id="108700018"/>
<evidence type="ECO:0000256" key="3">
    <source>
        <dbReference type="ARBA" id="ARBA00022741"/>
    </source>
</evidence>
<dbReference type="Gene3D" id="1.10.510.10">
    <property type="entry name" value="Transferase(Phosphotransferase) domain 1"/>
    <property type="match status" value="1"/>
</dbReference>
<accession>A0A8J1LMF4</accession>
<dbReference type="PANTHER" id="PTHR24351">
    <property type="entry name" value="RIBOSOMAL PROTEIN S6 KINASE"/>
    <property type="match status" value="1"/>
</dbReference>
<protein>
    <submittedName>
        <fullName evidence="8">Protein kinase C theta type isoform X1</fullName>
    </submittedName>
</protein>
<dbReference type="FunFam" id="1.10.510.10:FF:001110">
    <property type="entry name" value="AGC family protein kinase"/>
    <property type="match status" value="1"/>
</dbReference>
<dbReference type="SMART" id="SM00220">
    <property type="entry name" value="S_TKc"/>
    <property type="match status" value="1"/>
</dbReference>
<dbReference type="OrthoDB" id="9908094at2759"/>
<evidence type="ECO:0000313" key="7">
    <source>
        <dbReference type="Proteomes" id="UP000186698"/>
    </source>
</evidence>
<evidence type="ECO:0000256" key="5">
    <source>
        <dbReference type="ARBA" id="ARBA00022840"/>
    </source>
</evidence>
<dbReference type="PROSITE" id="PS00108">
    <property type="entry name" value="PROTEIN_KINASE_ST"/>
    <property type="match status" value="1"/>
</dbReference>
<evidence type="ECO:0000259" key="6">
    <source>
        <dbReference type="PROSITE" id="PS50011"/>
    </source>
</evidence>
<dbReference type="Gene3D" id="3.30.200.20">
    <property type="entry name" value="Phosphorylase Kinase, domain 1"/>
    <property type="match status" value="1"/>
</dbReference>
<keyword evidence="1" id="KW-0723">Serine/threonine-protein kinase</keyword>
<dbReference type="GO" id="GO:0004674">
    <property type="term" value="F:protein serine/threonine kinase activity"/>
    <property type="evidence" value="ECO:0000318"/>
    <property type="project" value="GO_Central"/>
</dbReference>
<gene>
    <name evidence="8" type="primary">LOC108700018</name>
</gene>
<dbReference type="SUPFAM" id="SSF56112">
    <property type="entry name" value="Protein kinase-like (PK-like)"/>
    <property type="match status" value="1"/>
</dbReference>
<dbReference type="Pfam" id="PF00069">
    <property type="entry name" value="Pkinase"/>
    <property type="match status" value="1"/>
</dbReference>
<dbReference type="PROSITE" id="PS50011">
    <property type="entry name" value="PROTEIN_KINASE_DOM"/>
    <property type="match status" value="1"/>
</dbReference>
<keyword evidence="7" id="KW-1185">Reference proteome</keyword>
<name>A0A8J1LMF4_XENLA</name>
<dbReference type="InterPro" id="IPR000719">
    <property type="entry name" value="Prot_kinase_dom"/>
</dbReference>
<evidence type="ECO:0000256" key="2">
    <source>
        <dbReference type="ARBA" id="ARBA00022679"/>
    </source>
</evidence>
<keyword evidence="4 8" id="KW-0418">Kinase</keyword>
<keyword evidence="2" id="KW-0808">Transferase</keyword>
<dbReference type="InterPro" id="IPR008271">
    <property type="entry name" value="Ser/Thr_kinase_AS"/>
</dbReference>